<keyword evidence="2" id="KW-1185">Reference proteome</keyword>
<evidence type="ECO:0000313" key="2">
    <source>
        <dbReference type="Proteomes" id="UP001642360"/>
    </source>
</evidence>
<sequence>MLVLLYSDDEKLFDSRCRATVDIVFDPYHRMRAHGNKNGQACILSHKNSFSVSSLICRRFKTLVSSISPTTCLVVSWTPVNPSITKDD</sequence>
<gene>
    <name evidence="1" type="ORF">ILEXP_LOCUS46819</name>
</gene>
<organism evidence="1 2">
    <name type="scientific">Ilex paraguariensis</name>
    <name type="common">yerba mate</name>
    <dbReference type="NCBI Taxonomy" id="185542"/>
    <lineage>
        <taxon>Eukaryota</taxon>
        <taxon>Viridiplantae</taxon>
        <taxon>Streptophyta</taxon>
        <taxon>Embryophyta</taxon>
        <taxon>Tracheophyta</taxon>
        <taxon>Spermatophyta</taxon>
        <taxon>Magnoliopsida</taxon>
        <taxon>eudicotyledons</taxon>
        <taxon>Gunneridae</taxon>
        <taxon>Pentapetalae</taxon>
        <taxon>asterids</taxon>
        <taxon>campanulids</taxon>
        <taxon>Aquifoliales</taxon>
        <taxon>Aquifoliaceae</taxon>
        <taxon>Ilex</taxon>
    </lineage>
</organism>
<dbReference type="EMBL" id="CAUOFW020006946">
    <property type="protein sequence ID" value="CAK9176954.1"/>
    <property type="molecule type" value="Genomic_DNA"/>
</dbReference>
<proteinExistence type="predicted"/>
<name>A0ABC8U9J7_9AQUA</name>
<comment type="caution">
    <text evidence="1">The sequence shown here is derived from an EMBL/GenBank/DDBJ whole genome shotgun (WGS) entry which is preliminary data.</text>
</comment>
<accession>A0ABC8U9J7</accession>
<protein>
    <submittedName>
        <fullName evidence="1">Uncharacterized protein</fullName>
    </submittedName>
</protein>
<dbReference type="Proteomes" id="UP001642360">
    <property type="component" value="Unassembled WGS sequence"/>
</dbReference>
<dbReference type="AlphaFoldDB" id="A0ABC8U9J7"/>
<evidence type="ECO:0000313" key="1">
    <source>
        <dbReference type="EMBL" id="CAK9176954.1"/>
    </source>
</evidence>
<reference evidence="1 2" key="1">
    <citation type="submission" date="2024-02" db="EMBL/GenBank/DDBJ databases">
        <authorList>
            <person name="Vignale AGUSTIN F."/>
            <person name="Sosa J E."/>
            <person name="Modenutti C."/>
        </authorList>
    </citation>
    <scope>NUCLEOTIDE SEQUENCE [LARGE SCALE GENOMIC DNA]</scope>
</reference>